<evidence type="ECO:0008006" key="3">
    <source>
        <dbReference type="Google" id="ProtNLM"/>
    </source>
</evidence>
<accession>A0A147KEN3</accession>
<protein>
    <recommendedName>
        <fullName evidence="3">Lipoprotein</fullName>
    </recommendedName>
</protein>
<comment type="caution">
    <text evidence="1">The sequence shown here is derived from an EMBL/GenBank/DDBJ whole genome shotgun (WGS) entry which is preliminary data.</text>
</comment>
<dbReference type="PROSITE" id="PS51257">
    <property type="entry name" value="PROKAR_LIPOPROTEIN"/>
    <property type="match status" value="1"/>
</dbReference>
<dbReference type="EMBL" id="LGEM01000109">
    <property type="protein sequence ID" value="KUP95761.1"/>
    <property type="molecule type" value="Genomic_DNA"/>
</dbReference>
<dbReference type="PATRIC" id="fig|665004.4.peg.1877"/>
<dbReference type="OrthoDB" id="3430398at2"/>
<organism evidence="1 2">
    <name type="scientific">Thermobifida cellulosilytica TB100</name>
    <dbReference type="NCBI Taxonomy" id="665004"/>
    <lineage>
        <taxon>Bacteria</taxon>
        <taxon>Bacillati</taxon>
        <taxon>Actinomycetota</taxon>
        <taxon>Actinomycetes</taxon>
        <taxon>Streptosporangiales</taxon>
        <taxon>Nocardiopsidaceae</taxon>
        <taxon>Thermobifida</taxon>
    </lineage>
</organism>
<dbReference type="AlphaFoldDB" id="A0A147KEN3"/>
<evidence type="ECO:0000313" key="1">
    <source>
        <dbReference type="EMBL" id="KUP95761.1"/>
    </source>
</evidence>
<gene>
    <name evidence="1" type="ORF">AC529_15760</name>
</gene>
<dbReference type="RefSeq" id="WP_068755364.1">
    <property type="nucleotide sequence ID" value="NZ_KQ950181.1"/>
</dbReference>
<keyword evidence="2" id="KW-1185">Reference proteome</keyword>
<sequence>MPSPARSAVPLALSLSALLALTGCASLFGPGLEELLLPRNAFSGYTVHSVDADEVRQGPSSPSFTEIEPRECADTLAEARPDLLPEGVEAVAAQQATPNRRGTPETVYHYTLATGDLSGTPTPESVKRLLTDCFTFTGRIEDEPVTGAFQSLPSDALPEGGDGVLVTSTPAGGGPSVEVRMAWGRVSEVHFLLVAVTLGADSSPLSPEDLTAECLMEDPAATPHIDELMECTDRMRDQAVEDAAAERADRFDALLAKAVDRLAERA</sequence>
<evidence type="ECO:0000313" key="2">
    <source>
        <dbReference type="Proteomes" id="UP000074382"/>
    </source>
</evidence>
<proteinExistence type="predicted"/>
<dbReference type="STRING" id="665004.AC529_15760"/>
<name>A0A147KEN3_THECS</name>
<dbReference type="Proteomes" id="UP000074382">
    <property type="component" value="Unassembled WGS sequence"/>
</dbReference>
<reference evidence="2" key="1">
    <citation type="journal article" date="2017" name="Acta Aliment.">
        <title>Plant polysaccharide degrading enzyme system of Thermpbifida cellulosilytica TB100 revealed by de novo genome project data.</title>
        <authorList>
            <person name="Toth A."/>
            <person name="Baka E."/>
            <person name="Luzics S."/>
            <person name="Bata-Vidacs I."/>
            <person name="Nagy I."/>
            <person name="Balint B."/>
            <person name="Herceg R."/>
            <person name="Olasz F."/>
            <person name="Wilk T."/>
            <person name="Nagy T."/>
            <person name="Kriszt B."/>
            <person name="Nagy I."/>
            <person name="Kukolya J."/>
        </authorList>
    </citation>
    <scope>NUCLEOTIDE SEQUENCE [LARGE SCALE GENOMIC DNA]</scope>
    <source>
        <strain evidence="2">TB100</strain>
    </source>
</reference>